<evidence type="ECO:0000259" key="3">
    <source>
        <dbReference type="PROSITE" id="PS50977"/>
    </source>
</evidence>
<dbReference type="EMBL" id="JAVDYJ010000001">
    <property type="protein sequence ID" value="MDR7348265.1"/>
    <property type="molecule type" value="Genomic_DNA"/>
</dbReference>
<evidence type="ECO:0000313" key="5">
    <source>
        <dbReference type="Proteomes" id="UP001183794"/>
    </source>
</evidence>
<dbReference type="InterPro" id="IPR001647">
    <property type="entry name" value="HTH_TetR"/>
</dbReference>
<sequence length="226" mass="24620">MSPVNEGARGGAERILDAAILLFGQHGFRGTTLKDIATEAGVSQALIVHHYGTKEQLRSVCDDHVAQLIRERKAEVLEDEPRIDPVIAMRQLSNGRALLRYLIRTLTEGGEHAAQLIDEMVADAQEYMTQGERAGVIKPSAAPRDRAVLLVLWSLGALVLHEHAQRLLDVDFLASGDSADDLQRYLYPALELYTQGLVVDGAVDDLSAFLGPAGTTSDSAHDTRKE</sequence>
<dbReference type="PROSITE" id="PS50977">
    <property type="entry name" value="HTH_TETR_2"/>
    <property type="match status" value="1"/>
</dbReference>
<dbReference type="PANTHER" id="PTHR30055">
    <property type="entry name" value="HTH-TYPE TRANSCRIPTIONAL REGULATOR RUTR"/>
    <property type="match status" value="1"/>
</dbReference>
<organism evidence="4 5">
    <name type="scientific">Enteractinococcus fodinae</name>
    <dbReference type="NCBI Taxonomy" id="684663"/>
    <lineage>
        <taxon>Bacteria</taxon>
        <taxon>Bacillati</taxon>
        <taxon>Actinomycetota</taxon>
        <taxon>Actinomycetes</taxon>
        <taxon>Micrococcales</taxon>
        <taxon>Micrococcaceae</taxon>
    </lineage>
</organism>
<dbReference type="PRINTS" id="PR00455">
    <property type="entry name" value="HTHTETR"/>
</dbReference>
<dbReference type="Gene3D" id="1.10.357.10">
    <property type="entry name" value="Tetracycline Repressor, domain 2"/>
    <property type="match status" value="1"/>
</dbReference>
<proteinExistence type="predicted"/>
<keyword evidence="5" id="KW-1185">Reference proteome</keyword>
<gene>
    <name evidence="4" type="ORF">J2S62_002522</name>
</gene>
<feature type="DNA-binding region" description="H-T-H motif" evidence="2">
    <location>
        <begin position="32"/>
        <end position="51"/>
    </location>
</feature>
<reference evidence="4 5" key="1">
    <citation type="submission" date="2023-07" db="EMBL/GenBank/DDBJ databases">
        <title>Sequencing the genomes of 1000 actinobacteria strains.</title>
        <authorList>
            <person name="Klenk H.-P."/>
        </authorList>
    </citation>
    <scope>NUCLEOTIDE SEQUENCE [LARGE SCALE GENOMIC DNA]</scope>
    <source>
        <strain evidence="4 5">DSM 22966</strain>
    </source>
</reference>
<evidence type="ECO:0000256" key="2">
    <source>
        <dbReference type="PROSITE-ProRule" id="PRU00335"/>
    </source>
</evidence>
<dbReference type="Pfam" id="PF00440">
    <property type="entry name" value="TetR_N"/>
    <property type="match status" value="1"/>
</dbReference>
<keyword evidence="1 2" id="KW-0238">DNA-binding</keyword>
<protein>
    <submittedName>
        <fullName evidence="4">AcrR family transcriptional regulator</fullName>
    </submittedName>
</protein>
<dbReference type="Pfam" id="PF17933">
    <property type="entry name" value="TetR_C_25"/>
    <property type="match status" value="1"/>
</dbReference>
<dbReference type="InterPro" id="IPR050109">
    <property type="entry name" value="HTH-type_TetR-like_transc_reg"/>
</dbReference>
<dbReference type="InterPro" id="IPR041484">
    <property type="entry name" value="TetR_C_25"/>
</dbReference>
<dbReference type="PANTHER" id="PTHR30055:SF146">
    <property type="entry name" value="HTH-TYPE TRANSCRIPTIONAL DUAL REGULATOR CECR"/>
    <property type="match status" value="1"/>
</dbReference>
<evidence type="ECO:0000256" key="1">
    <source>
        <dbReference type="ARBA" id="ARBA00023125"/>
    </source>
</evidence>
<dbReference type="Proteomes" id="UP001183794">
    <property type="component" value="Unassembled WGS sequence"/>
</dbReference>
<evidence type="ECO:0000313" key="4">
    <source>
        <dbReference type="EMBL" id="MDR7348265.1"/>
    </source>
</evidence>
<feature type="domain" description="HTH tetR-type" evidence="3">
    <location>
        <begin position="9"/>
        <end position="69"/>
    </location>
</feature>
<dbReference type="SUPFAM" id="SSF46689">
    <property type="entry name" value="Homeodomain-like"/>
    <property type="match status" value="1"/>
</dbReference>
<dbReference type="RefSeq" id="WP_310175284.1">
    <property type="nucleotide sequence ID" value="NZ_BAABHE010000002.1"/>
</dbReference>
<accession>A0ABU2B3T6</accession>
<comment type="caution">
    <text evidence="4">The sequence shown here is derived from an EMBL/GenBank/DDBJ whole genome shotgun (WGS) entry which is preliminary data.</text>
</comment>
<name>A0ABU2B3T6_9MICC</name>
<dbReference type="InterPro" id="IPR009057">
    <property type="entry name" value="Homeodomain-like_sf"/>
</dbReference>